<protein>
    <recommendedName>
        <fullName evidence="3">adenylate cyclase</fullName>
        <ecNumber evidence="3">4.6.1.1</ecNumber>
    </recommendedName>
</protein>
<comment type="subcellular location">
    <subcellularLocation>
        <location evidence="2">Membrane</location>
        <topology evidence="2">Multi-pass membrane protein</topology>
    </subcellularLocation>
</comment>
<dbReference type="InterPro" id="IPR029787">
    <property type="entry name" value="Nucleotide_cyclase"/>
</dbReference>
<feature type="domain" description="Guanylate cyclase" evidence="13">
    <location>
        <begin position="71"/>
        <end position="99"/>
    </location>
</feature>
<dbReference type="PANTHER" id="PTHR45627">
    <property type="entry name" value="ADENYLATE CYCLASE TYPE 1"/>
    <property type="match status" value="1"/>
</dbReference>
<comment type="caution">
    <text evidence="14">The sequence shown here is derived from an EMBL/GenBank/DDBJ whole genome shotgun (WGS) entry which is preliminary data.</text>
</comment>
<dbReference type="Proteomes" id="UP001470230">
    <property type="component" value="Unassembled WGS sequence"/>
</dbReference>
<gene>
    <name evidence="14" type="ORF">M9Y10_006448</name>
</gene>
<evidence type="ECO:0000256" key="2">
    <source>
        <dbReference type="ARBA" id="ARBA00004141"/>
    </source>
</evidence>
<evidence type="ECO:0000313" key="15">
    <source>
        <dbReference type="Proteomes" id="UP001470230"/>
    </source>
</evidence>
<sequence length="169" mass="18816">MSIAQRVIHMSHDAIICINNYDVIETIYQGVPNILGYIPEQMLGQNINVLDCLNMKLNSNLLLRVGDNCGGPILAGVLGSNKPAFDIIGDTINIAARLQTSDVPGKVQISKAKYNIFCDCNFNIEEHGEIFFKVKVQQLLILFSLLIQIILSLLILKVKLICDFINIKM</sequence>
<keyword evidence="7" id="KW-0067">ATP-binding</keyword>
<organism evidence="14 15">
    <name type="scientific">Tritrichomonas musculus</name>
    <dbReference type="NCBI Taxonomy" id="1915356"/>
    <lineage>
        <taxon>Eukaryota</taxon>
        <taxon>Metamonada</taxon>
        <taxon>Parabasalia</taxon>
        <taxon>Tritrichomonadida</taxon>
        <taxon>Tritrichomonadidae</taxon>
        <taxon>Tritrichomonas</taxon>
    </lineage>
</organism>
<evidence type="ECO:0000256" key="8">
    <source>
        <dbReference type="ARBA" id="ARBA00022842"/>
    </source>
</evidence>
<proteinExistence type="predicted"/>
<evidence type="ECO:0000256" key="3">
    <source>
        <dbReference type="ARBA" id="ARBA00012201"/>
    </source>
</evidence>
<dbReference type="InterPro" id="IPR001054">
    <property type="entry name" value="A/G_cyclase"/>
</dbReference>
<evidence type="ECO:0000256" key="6">
    <source>
        <dbReference type="ARBA" id="ARBA00022741"/>
    </source>
</evidence>
<reference evidence="14 15" key="1">
    <citation type="submission" date="2024-04" db="EMBL/GenBank/DDBJ databases">
        <title>Tritrichomonas musculus Genome.</title>
        <authorList>
            <person name="Alves-Ferreira E."/>
            <person name="Grigg M."/>
            <person name="Lorenzi H."/>
            <person name="Galac M."/>
        </authorList>
    </citation>
    <scope>NUCLEOTIDE SEQUENCE [LARGE SCALE GENOMIC DNA]</scope>
    <source>
        <strain evidence="14 15">EAF2021</strain>
    </source>
</reference>
<keyword evidence="15" id="KW-1185">Reference proteome</keyword>
<keyword evidence="5" id="KW-0479">Metal-binding</keyword>
<evidence type="ECO:0000256" key="12">
    <source>
        <dbReference type="SAM" id="Phobius"/>
    </source>
</evidence>
<evidence type="ECO:0000256" key="4">
    <source>
        <dbReference type="ARBA" id="ARBA00022692"/>
    </source>
</evidence>
<feature type="transmembrane region" description="Helical" evidence="12">
    <location>
        <begin position="139"/>
        <end position="156"/>
    </location>
</feature>
<evidence type="ECO:0000256" key="7">
    <source>
        <dbReference type="ARBA" id="ARBA00022840"/>
    </source>
</evidence>
<keyword evidence="6" id="KW-0547">Nucleotide-binding</keyword>
<evidence type="ECO:0000256" key="9">
    <source>
        <dbReference type="ARBA" id="ARBA00022989"/>
    </source>
</evidence>
<evidence type="ECO:0000313" key="14">
    <source>
        <dbReference type="EMBL" id="KAK8876253.1"/>
    </source>
</evidence>
<dbReference type="Pfam" id="PF00211">
    <property type="entry name" value="Guanylate_cyc"/>
    <property type="match status" value="1"/>
</dbReference>
<dbReference type="EC" id="4.6.1.1" evidence="3"/>
<dbReference type="Gene3D" id="3.30.70.1230">
    <property type="entry name" value="Nucleotide cyclase"/>
    <property type="match status" value="1"/>
</dbReference>
<comment type="catalytic activity">
    <reaction evidence="1">
        <text>ATP = 3',5'-cyclic AMP + diphosphate</text>
        <dbReference type="Rhea" id="RHEA:15389"/>
        <dbReference type="ChEBI" id="CHEBI:30616"/>
        <dbReference type="ChEBI" id="CHEBI:33019"/>
        <dbReference type="ChEBI" id="CHEBI:58165"/>
        <dbReference type="EC" id="4.6.1.1"/>
    </reaction>
</comment>
<evidence type="ECO:0000256" key="10">
    <source>
        <dbReference type="ARBA" id="ARBA00023136"/>
    </source>
</evidence>
<evidence type="ECO:0000259" key="13">
    <source>
        <dbReference type="PROSITE" id="PS50125"/>
    </source>
</evidence>
<name>A0ABR2JE71_9EUKA</name>
<keyword evidence="8" id="KW-0460">Magnesium</keyword>
<keyword evidence="4 12" id="KW-0812">Transmembrane</keyword>
<keyword evidence="10 12" id="KW-0472">Membrane</keyword>
<dbReference type="PROSITE" id="PS50125">
    <property type="entry name" value="GUANYLATE_CYCLASE_2"/>
    <property type="match status" value="1"/>
</dbReference>
<keyword evidence="11" id="KW-0456">Lyase</keyword>
<dbReference type="EMBL" id="JAPFFF010000012">
    <property type="protein sequence ID" value="KAK8876253.1"/>
    <property type="molecule type" value="Genomic_DNA"/>
</dbReference>
<dbReference type="CDD" id="cd07302">
    <property type="entry name" value="CHD"/>
    <property type="match status" value="1"/>
</dbReference>
<dbReference type="PANTHER" id="PTHR45627:SF12">
    <property type="entry name" value="ADENYLATE CYCLASE TYPE 2"/>
    <property type="match status" value="1"/>
</dbReference>
<evidence type="ECO:0000256" key="1">
    <source>
        <dbReference type="ARBA" id="ARBA00001593"/>
    </source>
</evidence>
<evidence type="ECO:0000256" key="5">
    <source>
        <dbReference type="ARBA" id="ARBA00022723"/>
    </source>
</evidence>
<accession>A0ABR2JE71</accession>
<dbReference type="SUPFAM" id="SSF55073">
    <property type="entry name" value="Nucleotide cyclase"/>
    <property type="match status" value="1"/>
</dbReference>
<keyword evidence="9 12" id="KW-1133">Transmembrane helix</keyword>
<evidence type="ECO:0000256" key="11">
    <source>
        <dbReference type="ARBA" id="ARBA00023239"/>
    </source>
</evidence>